<proteinExistence type="inferred from homology"/>
<evidence type="ECO:0000256" key="3">
    <source>
        <dbReference type="PROSITE-ProRule" id="PRU00708"/>
    </source>
</evidence>
<accession>A0AAW2ST65</accession>
<dbReference type="Pfam" id="PF01535">
    <property type="entry name" value="PPR"/>
    <property type="match status" value="1"/>
</dbReference>
<protein>
    <submittedName>
        <fullName evidence="4">Pentatricopeptide repeat-containing protein, mitochondrial</fullName>
    </submittedName>
</protein>
<reference evidence="4" key="1">
    <citation type="submission" date="2020-06" db="EMBL/GenBank/DDBJ databases">
        <authorList>
            <person name="Li T."/>
            <person name="Hu X."/>
            <person name="Zhang T."/>
            <person name="Song X."/>
            <person name="Zhang H."/>
            <person name="Dai N."/>
            <person name="Sheng W."/>
            <person name="Hou X."/>
            <person name="Wei L."/>
        </authorList>
    </citation>
    <scope>NUCLEOTIDE SEQUENCE</scope>
    <source>
        <strain evidence="4">KEN8</strain>
        <tissue evidence="4">Leaf</tissue>
    </source>
</reference>
<dbReference type="GO" id="GO:0003729">
    <property type="term" value="F:mRNA binding"/>
    <property type="evidence" value="ECO:0007669"/>
    <property type="project" value="TreeGrafter"/>
</dbReference>
<dbReference type="AlphaFoldDB" id="A0AAW2ST65"/>
<dbReference type="EMBL" id="JACGWM010000001">
    <property type="protein sequence ID" value="KAL0395635.1"/>
    <property type="molecule type" value="Genomic_DNA"/>
</dbReference>
<dbReference type="Pfam" id="PF13041">
    <property type="entry name" value="PPR_2"/>
    <property type="match status" value="1"/>
</dbReference>
<dbReference type="InterPro" id="IPR011990">
    <property type="entry name" value="TPR-like_helical_dom_sf"/>
</dbReference>
<dbReference type="NCBIfam" id="TIGR00756">
    <property type="entry name" value="PPR"/>
    <property type="match status" value="2"/>
</dbReference>
<dbReference type="PANTHER" id="PTHR47933">
    <property type="entry name" value="PENTATRICOPEPTIDE REPEAT-CONTAINING PROTEIN 1, MITOCHONDRIAL"/>
    <property type="match status" value="1"/>
</dbReference>
<name>A0AAW2ST65_9LAMI</name>
<dbReference type="InterPro" id="IPR002885">
    <property type="entry name" value="PPR_rpt"/>
</dbReference>
<dbReference type="InterPro" id="IPR051240">
    <property type="entry name" value="Mito_RNA-Proc/Resp"/>
</dbReference>
<dbReference type="PROSITE" id="PS51375">
    <property type="entry name" value="PPR"/>
    <property type="match status" value="3"/>
</dbReference>
<evidence type="ECO:0000256" key="2">
    <source>
        <dbReference type="ARBA" id="ARBA00022737"/>
    </source>
</evidence>
<reference evidence="4" key="2">
    <citation type="journal article" date="2024" name="Plant">
        <title>Genomic evolution and insights into agronomic trait innovations of Sesamum species.</title>
        <authorList>
            <person name="Miao H."/>
            <person name="Wang L."/>
            <person name="Qu L."/>
            <person name="Liu H."/>
            <person name="Sun Y."/>
            <person name="Le M."/>
            <person name="Wang Q."/>
            <person name="Wei S."/>
            <person name="Zheng Y."/>
            <person name="Lin W."/>
            <person name="Duan Y."/>
            <person name="Cao H."/>
            <person name="Xiong S."/>
            <person name="Wang X."/>
            <person name="Wei L."/>
            <person name="Li C."/>
            <person name="Ma Q."/>
            <person name="Ju M."/>
            <person name="Zhao R."/>
            <person name="Li G."/>
            <person name="Mu C."/>
            <person name="Tian Q."/>
            <person name="Mei H."/>
            <person name="Zhang T."/>
            <person name="Gao T."/>
            <person name="Zhang H."/>
        </authorList>
    </citation>
    <scope>NUCLEOTIDE SEQUENCE</scope>
    <source>
        <strain evidence="4">KEN8</strain>
    </source>
</reference>
<evidence type="ECO:0000256" key="1">
    <source>
        <dbReference type="ARBA" id="ARBA00007626"/>
    </source>
</evidence>
<gene>
    <name evidence="4" type="ORF">Scaly_0011900</name>
</gene>
<feature type="repeat" description="PPR" evidence="3">
    <location>
        <begin position="353"/>
        <end position="387"/>
    </location>
</feature>
<keyword evidence="2" id="KW-0677">Repeat</keyword>
<organism evidence="4">
    <name type="scientific">Sesamum calycinum</name>
    <dbReference type="NCBI Taxonomy" id="2727403"/>
    <lineage>
        <taxon>Eukaryota</taxon>
        <taxon>Viridiplantae</taxon>
        <taxon>Streptophyta</taxon>
        <taxon>Embryophyta</taxon>
        <taxon>Tracheophyta</taxon>
        <taxon>Spermatophyta</taxon>
        <taxon>Magnoliopsida</taxon>
        <taxon>eudicotyledons</taxon>
        <taxon>Gunneridae</taxon>
        <taxon>Pentapetalae</taxon>
        <taxon>asterids</taxon>
        <taxon>lamiids</taxon>
        <taxon>Lamiales</taxon>
        <taxon>Pedaliaceae</taxon>
        <taxon>Sesamum</taxon>
    </lineage>
</organism>
<dbReference type="Gene3D" id="1.25.40.10">
    <property type="entry name" value="Tetratricopeptide repeat domain"/>
    <property type="match status" value="3"/>
</dbReference>
<dbReference type="PANTHER" id="PTHR47933:SF11">
    <property type="entry name" value="PENTATRICOPEPTIDE REPEAT-CONTAINING PROTEIN 2"/>
    <property type="match status" value="1"/>
</dbReference>
<feature type="repeat" description="PPR" evidence="3">
    <location>
        <begin position="318"/>
        <end position="352"/>
    </location>
</feature>
<comment type="caution">
    <text evidence="4">The sequence shown here is derived from an EMBL/GenBank/DDBJ whole genome shotgun (WGS) entry which is preliminary data.</text>
</comment>
<feature type="repeat" description="PPR" evidence="3">
    <location>
        <begin position="388"/>
        <end position="422"/>
    </location>
</feature>
<comment type="similarity">
    <text evidence="1">Belongs to the PPR family. P subfamily.</text>
</comment>
<sequence length="443" mass="50483">MLRVFSSLRSKEPYYKRVRAIPKLSYFSTEALVENPQTPSSLEANHAHEDLPSLKFSGIAETVISKCSHLWITNKGEGFSSFSLKDHLLRLSNISPEVVRRFWRVSVLKPQDVLEMLLGFESCRGKYEVEVKKVKSLWGVFKWASEQTGEFEHCPRSCKIMAEMLVRVGFFKEVEYLLSRRESRGVLLDCQEVFSNLIEGYVGEFELERAVSVYGRMRRLSLVPSMSSYQALLRYLVELNEIKLMDYVYMDAIKMGMGGSVAESGIHENVIGCFAWMERIVPDIVVGNKILFSLCRNFGVEQACMYLQKLEELGFRPDEITLGILIGSSCSQGKLKNAFFYISDILSRGLKPHVYSYNALLSGMFKEGMWTHSRDILVEMSEMGVTPNLSTFRVLLAGFCKARQFHEVKAIVCEMAEHNLVTLSSSEDPLTTGFMLWGSAHWM</sequence>
<evidence type="ECO:0000313" key="4">
    <source>
        <dbReference type="EMBL" id="KAL0395635.1"/>
    </source>
</evidence>